<dbReference type="GO" id="GO:0046872">
    <property type="term" value="F:metal ion binding"/>
    <property type="evidence" value="ECO:0007669"/>
    <property type="project" value="InterPro"/>
</dbReference>
<evidence type="ECO:0000313" key="3">
    <source>
        <dbReference type="EMBL" id="DAA64982.1"/>
    </source>
</evidence>
<protein>
    <submittedName>
        <fullName evidence="3">Nodule cysteine-rich protein 8</fullName>
    </submittedName>
</protein>
<feature type="chain" id="PRO_5006864704" evidence="1">
    <location>
        <begin position="26"/>
        <end position="66"/>
    </location>
</feature>
<organism evidence="3">
    <name type="scientific">Cicer arietinum</name>
    <name type="common">Chickpea</name>
    <name type="synonym">Garbanzo</name>
    <dbReference type="NCBI Taxonomy" id="3827"/>
    <lineage>
        <taxon>Eukaryota</taxon>
        <taxon>Viridiplantae</taxon>
        <taxon>Streptophyta</taxon>
        <taxon>Embryophyta</taxon>
        <taxon>Tracheophyta</taxon>
        <taxon>Spermatophyta</taxon>
        <taxon>Magnoliopsida</taxon>
        <taxon>eudicotyledons</taxon>
        <taxon>Gunneridae</taxon>
        <taxon>Pentapetalae</taxon>
        <taxon>rosids</taxon>
        <taxon>fabids</taxon>
        <taxon>Fabales</taxon>
        <taxon>Fabaceae</taxon>
        <taxon>Papilionoideae</taxon>
        <taxon>50 kb inversion clade</taxon>
        <taxon>NPAAA clade</taxon>
        <taxon>Hologalegina</taxon>
        <taxon>IRL clade</taxon>
        <taxon>Cicereae</taxon>
        <taxon>Cicer</taxon>
    </lineage>
</organism>
<reference evidence="3" key="1">
    <citation type="journal article" date="2015" name="Mol. Plant Microbe Interact.">
        <title>Terminal bacteroid differentiation is associated with variable morphological changes in legume species belonging to the inverted repeat-lacking clade.</title>
        <authorList>
            <person name="Montiel J."/>
            <person name="Szucs A."/>
            <person name="Boboescu I.Z."/>
            <person name="Gherman V.D."/>
            <person name="Kondorosi E."/>
            <person name="Kereszt A."/>
        </authorList>
    </citation>
    <scope>NUCLEOTIDE SEQUENCE</scope>
</reference>
<feature type="signal peptide" evidence="1">
    <location>
        <begin position="1"/>
        <end position="25"/>
    </location>
</feature>
<dbReference type="InterPro" id="IPR009810">
    <property type="entry name" value="Nodulin_late_dom"/>
</dbReference>
<keyword evidence="1" id="KW-0732">Signal</keyword>
<accession>A0A0U8RBJ6</accession>
<proteinExistence type="predicted"/>
<dbReference type="SMR" id="A0A0U8RBJ6"/>
<evidence type="ECO:0000259" key="2">
    <source>
        <dbReference type="Pfam" id="PF07127"/>
    </source>
</evidence>
<dbReference type="EMBL" id="BK009393">
    <property type="protein sequence ID" value="DAA64982.1"/>
    <property type="molecule type" value="Genomic_DNA"/>
</dbReference>
<dbReference type="Pfam" id="PF07127">
    <property type="entry name" value="Nodulin_late"/>
    <property type="match status" value="1"/>
</dbReference>
<evidence type="ECO:0000256" key="1">
    <source>
        <dbReference type="SAM" id="SignalP"/>
    </source>
</evidence>
<dbReference type="AlphaFoldDB" id="A0A0U8RBJ6"/>
<feature type="domain" description="Late nodulin" evidence="2">
    <location>
        <begin position="1"/>
        <end position="51"/>
    </location>
</feature>
<sequence length="66" mass="7800">MTKFFMFFFVLWSVFLAFVVSDVSAKVECENDYDCIRLYPQLLTRCHNGECVVMLYREGVSMKVEN</sequence>
<name>A0A0U8RBJ6_CICAR</name>
<gene>
    <name evidence="3" type="primary">NCR8</name>
</gene>